<gene>
    <name evidence="8" type="ORF">SAMN04488008_105157</name>
</gene>
<sequence>MRFFLKIRLLKYFLFSFTLFIVLIGCNEQNKIKPIHDEPALKTAFDKAFLIGSAVNDNLILGKDSLAVQLVKREYNTITPENSMKWMFMEPEKGTFNFEMADQYVDFSAKNNLVFVGHNLVWHSQLAAWVSKIDSKEELSESLKNHIQTIVSRYRGKIHGWDVVNEALNEDGTLRNSLFLEKLGPDYLIKSFKWAQESDPTVELYYNDYNMTNPEKRAGAMKLVQMLQENGAKIDGIGMQGHWNLEGPSLNEIEESIIAYSDLGLQVMITELDITVIPNPWDLQGAEVNQNFEGSEFMNPYPTQLPDSVSNKLAKRYHDIFQIFKKHEDKISRVTFWGVNDGQSWLNNWPIKNRTNYPLLFDRQFKPKAAYYSVLQFANDSLK</sequence>
<proteinExistence type="inferred from homology"/>
<comment type="catalytic activity">
    <reaction evidence="6">
        <text>Endohydrolysis of (1-&gt;4)-beta-D-xylosidic linkages in xylans.</text>
        <dbReference type="EC" id="3.2.1.8"/>
    </reaction>
</comment>
<dbReference type="InterPro" id="IPR044846">
    <property type="entry name" value="GH10"/>
</dbReference>
<dbReference type="InterPro" id="IPR001000">
    <property type="entry name" value="GH10_dom"/>
</dbReference>
<dbReference type="GO" id="GO:0045493">
    <property type="term" value="P:xylan catabolic process"/>
    <property type="evidence" value="ECO:0007669"/>
    <property type="project" value="UniProtKB-KW"/>
</dbReference>
<evidence type="ECO:0000256" key="2">
    <source>
        <dbReference type="ARBA" id="ARBA00023277"/>
    </source>
</evidence>
<dbReference type="PROSITE" id="PS51760">
    <property type="entry name" value="GH10_2"/>
    <property type="match status" value="1"/>
</dbReference>
<evidence type="ECO:0000313" key="8">
    <source>
        <dbReference type="EMBL" id="SEL77123.1"/>
    </source>
</evidence>
<evidence type="ECO:0000256" key="5">
    <source>
        <dbReference type="PROSITE-ProRule" id="PRU10061"/>
    </source>
</evidence>
<dbReference type="Pfam" id="PF00331">
    <property type="entry name" value="Glyco_hydro_10"/>
    <property type="match status" value="1"/>
</dbReference>
<evidence type="ECO:0000256" key="4">
    <source>
        <dbReference type="ARBA" id="ARBA00023326"/>
    </source>
</evidence>
<feature type="domain" description="GH10" evidence="7">
    <location>
        <begin position="35"/>
        <end position="377"/>
    </location>
</feature>
<dbReference type="GO" id="GO:0031176">
    <property type="term" value="F:endo-1,4-beta-xylanase activity"/>
    <property type="evidence" value="ECO:0007669"/>
    <property type="project" value="UniProtKB-EC"/>
</dbReference>
<dbReference type="Proteomes" id="UP000198990">
    <property type="component" value="Unassembled WGS sequence"/>
</dbReference>
<dbReference type="EMBL" id="FNZN01000005">
    <property type="protein sequence ID" value="SEL77123.1"/>
    <property type="molecule type" value="Genomic_DNA"/>
</dbReference>
<dbReference type="SUPFAM" id="SSF51445">
    <property type="entry name" value="(Trans)glycosidases"/>
    <property type="match status" value="1"/>
</dbReference>
<evidence type="ECO:0000256" key="6">
    <source>
        <dbReference type="RuleBase" id="RU361174"/>
    </source>
</evidence>
<organism evidence="8 9">
    <name type="scientific">Maribacter orientalis</name>
    <dbReference type="NCBI Taxonomy" id="228957"/>
    <lineage>
        <taxon>Bacteria</taxon>
        <taxon>Pseudomonadati</taxon>
        <taxon>Bacteroidota</taxon>
        <taxon>Flavobacteriia</taxon>
        <taxon>Flavobacteriales</taxon>
        <taxon>Flavobacteriaceae</taxon>
        <taxon>Maribacter</taxon>
    </lineage>
</organism>
<accession>A0A1H7SX39</accession>
<dbReference type="RefSeq" id="WP_091624845.1">
    <property type="nucleotide sequence ID" value="NZ_FNZN01000005.1"/>
</dbReference>
<dbReference type="STRING" id="228957.SAMN04488008_105157"/>
<dbReference type="AlphaFoldDB" id="A0A1H7SX39"/>
<dbReference type="SMART" id="SM00633">
    <property type="entry name" value="Glyco_10"/>
    <property type="match status" value="1"/>
</dbReference>
<dbReference type="Gene3D" id="3.20.20.80">
    <property type="entry name" value="Glycosidases"/>
    <property type="match status" value="1"/>
</dbReference>
<protein>
    <recommendedName>
        <fullName evidence="6">Beta-xylanase</fullName>
        <ecNumber evidence="6">3.2.1.8</ecNumber>
    </recommendedName>
</protein>
<dbReference type="PANTHER" id="PTHR31490">
    <property type="entry name" value="GLYCOSYL HYDROLASE"/>
    <property type="match status" value="1"/>
</dbReference>
<evidence type="ECO:0000313" key="9">
    <source>
        <dbReference type="Proteomes" id="UP000198990"/>
    </source>
</evidence>
<feature type="active site" description="Nucleophile" evidence="5">
    <location>
        <position position="271"/>
    </location>
</feature>
<evidence type="ECO:0000259" key="7">
    <source>
        <dbReference type="PROSITE" id="PS51760"/>
    </source>
</evidence>
<dbReference type="EC" id="3.2.1.8" evidence="6"/>
<keyword evidence="9" id="KW-1185">Reference proteome</keyword>
<comment type="similarity">
    <text evidence="6">Belongs to the glycosyl hydrolase 10 (cellulase F) family.</text>
</comment>
<dbReference type="PRINTS" id="PR00134">
    <property type="entry name" value="GLHYDRLASE10"/>
</dbReference>
<dbReference type="OrthoDB" id="9809277at2"/>
<evidence type="ECO:0000256" key="1">
    <source>
        <dbReference type="ARBA" id="ARBA00022801"/>
    </source>
</evidence>
<dbReference type="InterPro" id="IPR031158">
    <property type="entry name" value="GH10_AS"/>
</dbReference>
<name>A0A1H7SX39_9FLAO</name>
<dbReference type="PROSITE" id="PS51257">
    <property type="entry name" value="PROKAR_LIPOPROTEIN"/>
    <property type="match status" value="1"/>
</dbReference>
<keyword evidence="1 6" id="KW-0378">Hydrolase</keyword>
<keyword evidence="8" id="KW-0858">Xylan degradation</keyword>
<keyword evidence="3 6" id="KW-0326">Glycosidase</keyword>
<dbReference type="PROSITE" id="PS00591">
    <property type="entry name" value="GH10_1"/>
    <property type="match status" value="1"/>
</dbReference>
<reference evidence="9" key="1">
    <citation type="submission" date="2016-10" db="EMBL/GenBank/DDBJ databases">
        <authorList>
            <person name="Varghese N."/>
            <person name="Submissions S."/>
        </authorList>
    </citation>
    <scope>NUCLEOTIDE SEQUENCE [LARGE SCALE GENOMIC DNA]</scope>
    <source>
        <strain evidence="9">DSM 16471</strain>
    </source>
</reference>
<keyword evidence="4 6" id="KW-0624">Polysaccharide degradation</keyword>
<dbReference type="InterPro" id="IPR017853">
    <property type="entry name" value="GH"/>
</dbReference>
<keyword evidence="2 6" id="KW-0119">Carbohydrate metabolism</keyword>
<evidence type="ECO:0000256" key="3">
    <source>
        <dbReference type="ARBA" id="ARBA00023295"/>
    </source>
</evidence>
<dbReference type="PANTHER" id="PTHR31490:SF90">
    <property type="entry name" value="ENDO-1,4-BETA-XYLANASE A"/>
    <property type="match status" value="1"/>
</dbReference>